<dbReference type="Proteomes" id="UP000050794">
    <property type="component" value="Unassembled WGS sequence"/>
</dbReference>
<protein>
    <submittedName>
        <fullName evidence="1 3">Uncharacterized protein</fullName>
    </submittedName>
</protein>
<evidence type="ECO:0000313" key="3">
    <source>
        <dbReference type="WBParaSite" id="TCNE_0000806901-mRNA-1"/>
    </source>
</evidence>
<dbReference type="AlphaFoldDB" id="A0A183UHU9"/>
<evidence type="ECO:0000313" key="2">
    <source>
        <dbReference type="Proteomes" id="UP000050794"/>
    </source>
</evidence>
<keyword evidence="2" id="KW-1185">Reference proteome</keyword>
<gene>
    <name evidence="1" type="ORF">TCNE_LOCUS8069</name>
</gene>
<organism evidence="2 3">
    <name type="scientific">Toxocara canis</name>
    <name type="common">Canine roundworm</name>
    <dbReference type="NCBI Taxonomy" id="6265"/>
    <lineage>
        <taxon>Eukaryota</taxon>
        <taxon>Metazoa</taxon>
        <taxon>Ecdysozoa</taxon>
        <taxon>Nematoda</taxon>
        <taxon>Chromadorea</taxon>
        <taxon>Rhabditida</taxon>
        <taxon>Spirurina</taxon>
        <taxon>Ascaridomorpha</taxon>
        <taxon>Ascaridoidea</taxon>
        <taxon>Toxocaridae</taxon>
        <taxon>Toxocara</taxon>
    </lineage>
</organism>
<sequence length="129" mass="13074">MRKCSLPMPVSGTEFNWTVGGVTASGVTASGVTASGVTAGGVTAGGVTAGGVTVGGVTVGGVTVGGVTVGGVTVGGVTVGGIIRCCVHISERNIDIRKRQIRNMEFNYFEQQNLLHCLADDSDDRSHTY</sequence>
<name>A0A183UHU9_TOXCA</name>
<evidence type="ECO:0000313" key="1">
    <source>
        <dbReference type="EMBL" id="VDM39390.1"/>
    </source>
</evidence>
<reference evidence="3" key="1">
    <citation type="submission" date="2016-06" db="UniProtKB">
        <authorList>
            <consortium name="WormBaseParasite"/>
        </authorList>
    </citation>
    <scope>IDENTIFICATION</scope>
</reference>
<reference evidence="1 2" key="2">
    <citation type="submission" date="2018-11" db="EMBL/GenBank/DDBJ databases">
        <authorList>
            <consortium name="Pathogen Informatics"/>
        </authorList>
    </citation>
    <scope>NUCLEOTIDE SEQUENCE [LARGE SCALE GENOMIC DNA]</scope>
</reference>
<dbReference type="EMBL" id="UYWY01019817">
    <property type="protein sequence ID" value="VDM39390.1"/>
    <property type="molecule type" value="Genomic_DNA"/>
</dbReference>
<dbReference type="WBParaSite" id="TCNE_0000806901-mRNA-1">
    <property type="protein sequence ID" value="TCNE_0000806901-mRNA-1"/>
    <property type="gene ID" value="TCNE_0000806901"/>
</dbReference>
<proteinExistence type="predicted"/>
<accession>A0A183UHU9</accession>